<protein>
    <recommendedName>
        <fullName evidence="10">DNA 5'-3' helicase</fullName>
        <ecNumber evidence="10">5.6.2.3</ecNumber>
    </recommendedName>
</protein>
<dbReference type="PROSITE" id="PS51199">
    <property type="entry name" value="SF4_HELICASE"/>
    <property type="match status" value="1"/>
</dbReference>
<dbReference type="PANTHER" id="PTHR30153">
    <property type="entry name" value="REPLICATIVE DNA HELICASE DNAB"/>
    <property type="match status" value="1"/>
</dbReference>
<evidence type="ECO:0000256" key="5">
    <source>
        <dbReference type="ARBA" id="ARBA00022801"/>
    </source>
</evidence>
<keyword evidence="5" id="KW-0378">Hydrolase</keyword>
<evidence type="ECO:0000256" key="7">
    <source>
        <dbReference type="ARBA" id="ARBA00022840"/>
    </source>
</evidence>
<sequence length="464" mass="52072">MIEKNTGITHEKAVVACLLANTEAITNVIGFLKADMFSSRELGFIYKAIVQLFEQGKRTNYNLIDRTMQEMDRELFLQMNGLAYDPELFTMARDSSQVTEYALLIKDSYIRFRLTEHLNAVKLSLTDVGTPITTILGTLHSGVDKICNDTDTGNEARPLAEIVASNLNDFRKNRALGLDSRAIPSGFTEFDKLTGGGFFPGEIYTLAARPSEGKSMVTLHILQEIAKKGYHVRLVNHEMGDYDTANRSIAMLTDINPDFLRRGVLTEGQEMEVERLLQEELTNLKLDIRYMGNARIESIVTETMLACKRGKCDMLAVDYLQLISAPVEKGGTTDEAIGRNINALKDLAVRCNIPVIVVSQMNREIEHRAGKAKIPILSDLRNSGVIEQTSDVVMFVYRPDRLGITKDQDTGENLVGIAKLLLLKNRNGGIGHANFRHNKTFTKLWDFISFNKKKSKIQQIYPDQ</sequence>
<dbReference type="Gene3D" id="1.10.860.10">
    <property type="entry name" value="DNAb Helicase, Chain A"/>
    <property type="match status" value="1"/>
</dbReference>
<dbReference type="Proteomes" id="UP000190852">
    <property type="component" value="Unassembled WGS sequence"/>
</dbReference>
<evidence type="ECO:0000313" key="13">
    <source>
        <dbReference type="EMBL" id="SKB39944.1"/>
    </source>
</evidence>
<evidence type="ECO:0000313" key="14">
    <source>
        <dbReference type="Proteomes" id="UP000190852"/>
    </source>
</evidence>
<evidence type="ECO:0000256" key="4">
    <source>
        <dbReference type="ARBA" id="ARBA00022741"/>
    </source>
</evidence>
<proteinExistence type="inferred from homology"/>
<keyword evidence="9" id="KW-0413">Isomerase</keyword>
<dbReference type="InterPro" id="IPR007693">
    <property type="entry name" value="DNA_helicase_DnaB-like_N"/>
</dbReference>
<keyword evidence="2" id="KW-0639">Primosome</keyword>
<dbReference type="InterPro" id="IPR027417">
    <property type="entry name" value="P-loop_NTPase"/>
</dbReference>
<dbReference type="Pfam" id="PF00772">
    <property type="entry name" value="DnaB"/>
    <property type="match status" value="1"/>
</dbReference>
<feature type="domain" description="SF4 helicase" evidence="12">
    <location>
        <begin position="176"/>
        <end position="451"/>
    </location>
</feature>
<dbReference type="GO" id="GO:0005524">
    <property type="term" value="F:ATP binding"/>
    <property type="evidence" value="ECO:0007669"/>
    <property type="project" value="UniProtKB-KW"/>
</dbReference>
<evidence type="ECO:0000256" key="8">
    <source>
        <dbReference type="ARBA" id="ARBA00023125"/>
    </source>
</evidence>
<evidence type="ECO:0000259" key="12">
    <source>
        <dbReference type="PROSITE" id="PS51199"/>
    </source>
</evidence>
<dbReference type="InterPro" id="IPR007694">
    <property type="entry name" value="DNA_helicase_DnaB-like_C"/>
</dbReference>
<dbReference type="SUPFAM" id="SSF48024">
    <property type="entry name" value="N-terminal domain of DnaB helicase"/>
    <property type="match status" value="1"/>
</dbReference>
<dbReference type="EMBL" id="FUYQ01000005">
    <property type="protein sequence ID" value="SKB39944.1"/>
    <property type="molecule type" value="Genomic_DNA"/>
</dbReference>
<evidence type="ECO:0000256" key="10">
    <source>
        <dbReference type="ARBA" id="ARBA00044969"/>
    </source>
</evidence>
<gene>
    <name evidence="13" type="ORF">SAMN05660349_00913</name>
</gene>
<keyword evidence="14" id="KW-1185">Reference proteome</keyword>
<evidence type="ECO:0000256" key="3">
    <source>
        <dbReference type="ARBA" id="ARBA00022705"/>
    </source>
</evidence>
<evidence type="ECO:0000256" key="11">
    <source>
        <dbReference type="ARBA" id="ARBA00048954"/>
    </source>
</evidence>
<comment type="catalytic activity">
    <reaction evidence="11">
        <text>ATP + H2O = ADP + phosphate + H(+)</text>
        <dbReference type="Rhea" id="RHEA:13065"/>
        <dbReference type="ChEBI" id="CHEBI:15377"/>
        <dbReference type="ChEBI" id="CHEBI:15378"/>
        <dbReference type="ChEBI" id="CHEBI:30616"/>
        <dbReference type="ChEBI" id="CHEBI:43474"/>
        <dbReference type="ChEBI" id="CHEBI:456216"/>
        <dbReference type="EC" id="5.6.2.3"/>
    </reaction>
</comment>
<dbReference type="InterPro" id="IPR016136">
    <property type="entry name" value="DNA_helicase_N/primase_C"/>
</dbReference>
<evidence type="ECO:0000256" key="1">
    <source>
        <dbReference type="ARBA" id="ARBA00008428"/>
    </source>
</evidence>
<dbReference type="GO" id="GO:0003677">
    <property type="term" value="F:DNA binding"/>
    <property type="evidence" value="ECO:0007669"/>
    <property type="project" value="UniProtKB-KW"/>
</dbReference>
<comment type="similarity">
    <text evidence="1">Belongs to the helicase family. DnaB subfamily.</text>
</comment>
<name>A0A1T5AYA7_9BACT</name>
<evidence type="ECO:0000256" key="9">
    <source>
        <dbReference type="ARBA" id="ARBA00023235"/>
    </source>
</evidence>
<keyword evidence="6 13" id="KW-0347">Helicase</keyword>
<dbReference type="EC" id="5.6.2.3" evidence="10"/>
<dbReference type="RefSeq" id="WP_079682598.1">
    <property type="nucleotide sequence ID" value="NZ_FUYQ01000005.1"/>
</dbReference>
<dbReference type="GO" id="GO:0043139">
    <property type="term" value="F:5'-3' DNA helicase activity"/>
    <property type="evidence" value="ECO:0007669"/>
    <property type="project" value="UniProtKB-EC"/>
</dbReference>
<keyword evidence="7" id="KW-0067">ATP-binding</keyword>
<dbReference type="GO" id="GO:0005829">
    <property type="term" value="C:cytosol"/>
    <property type="evidence" value="ECO:0007669"/>
    <property type="project" value="TreeGrafter"/>
</dbReference>
<keyword evidence="3" id="KW-0235">DNA replication</keyword>
<dbReference type="Pfam" id="PF03796">
    <property type="entry name" value="DnaB_C"/>
    <property type="match status" value="1"/>
</dbReference>
<dbReference type="GO" id="GO:1990077">
    <property type="term" value="C:primosome complex"/>
    <property type="evidence" value="ECO:0007669"/>
    <property type="project" value="UniProtKB-KW"/>
</dbReference>
<dbReference type="InterPro" id="IPR036185">
    <property type="entry name" value="DNA_heli_DnaB-like_N_sf"/>
</dbReference>
<keyword evidence="4" id="KW-0547">Nucleotide-binding</keyword>
<evidence type="ECO:0000256" key="2">
    <source>
        <dbReference type="ARBA" id="ARBA00022515"/>
    </source>
</evidence>
<dbReference type="SUPFAM" id="SSF52540">
    <property type="entry name" value="P-loop containing nucleoside triphosphate hydrolases"/>
    <property type="match status" value="1"/>
</dbReference>
<keyword evidence="8" id="KW-0238">DNA-binding</keyword>
<dbReference type="Gene3D" id="3.40.50.300">
    <property type="entry name" value="P-loop containing nucleotide triphosphate hydrolases"/>
    <property type="match status" value="1"/>
</dbReference>
<dbReference type="GO" id="GO:0006269">
    <property type="term" value="P:DNA replication, synthesis of primer"/>
    <property type="evidence" value="ECO:0007669"/>
    <property type="project" value="UniProtKB-KW"/>
</dbReference>
<accession>A0A1T5AYA7</accession>
<organism evidence="13 14">
    <name type="scientific">Parabacteroides chartae</name>
    <dbReference type="NCBI Taxonomy" id="1037355"/>
    <lineage>
        <taxon>Bacteria</taxon>
        <taxon>Pseudomonadati</taxon>
        <taxon>Bacteroidota</taxon>
        <taxon>Bacteroidia</taxon>
        <taxon>Bacteroidales</taxon>
        <taxon>Tannerellaceae</taxon>
        <taxon>Parabacteroides</taxon>
    </lineage>
</organism>
<dbReference type="AlphaFoldDB" id="A0A1T5AYA7"/>
<dbReference type="PANTHER" id="PTHR30153:SF2">
    <property type="entry name" value="REPLICATIVE DNA HELICASE"/>
    <property type="match status" value="1"/>
</dbReference>
<reference evidence="14" key="1">
    <citation type="submission" date="2017-02" db="EMBL/GenBank/DDBJ databases">
        <authorList>
            <person name="Varghese N."/>
            <person name="Submissions S."/>
        </authorList>
    </citation>
    <scope>NUCLEOTIDE SEQUENCE [LARGE SCALE GENOMIC DNA]</scope>
    <source>
        <strain evidence="14">DSM 24967</strain>
    </source>
</reference>
<evidence type="ECO:0000256" key="6">
    <source>
        <dbReference type="ARBA" id="ARBA00022806"/>
    </source>
</evidence>
<dbReference type="GO" id="GO:0016787">
    <property type="term" value="F:hydrolase activity"/>
    <property type="evidence" value="ECO:0007669"/>
    <property type="project" value="UniProtKB-KW"/>
</dbReference>